<dbReference type="EC" id="2.7.6.1" evidence="5"/>
<dbReference type="AlphaFoldDB" id="A0A6J5BUX9"/>
<dbReference type="Pfam" id="PF00156">
    <property type="entry name" value="Pribosyltran"/>
    <property type="match status" value="1"/>
</dbReference>
<dbReference type="NCBIfam" id="TIGR01251">
    <property type="entry name" value="ribP_PPkin"/>
    <property type="match status" value="1"/>
</dbReference>
<evidence type="ECO:0000259" key="4">
    <source>
        <dbReference type="Pfam" id="PF13793"/>
    </source>
</evidence>
<keyword evidence="6" id="KW-1185">Reference proteome</keyword>
<dbReference type="InterPro" id="IPR029057">
    <property type="entry name" value="PRTase-like"/>
</dbReference>
<evidence type="ECO:0000313" key="6">
    <source>
        <dbReference type="Proteomes" id="UP000494255"/>
    </source>
</evidence>
<dbReference type="GO" id="GO:0000287">
    <property type="term" value="F:magnesium ion binding"/>
    <property type="evidence" value="ECO:0007669"/>
    <property type="project" value="InterPro"/>
</dbReference>
<dbReference type="PANTHER" id="PTHR10210:SF41">
    <property type="entry name" value="RIBOSE-PHOSPHATE PYROPHOSPHOKINASE 1, CHLOROPLASTIC"/>
    <property type="match status" value="1"/>
</dbReference>
<dbReference type="GO" id="GO:0006164">
    <property type="term" value="P:purine nucleotide biosynthetic process"/>
    <property type="evidence" value="ECO:0007669"/>
    <property type="project" value="TreeGrafter"/>
</dbReference>
<sequence>MIQVFAVSRDLQEQALEVRTLVFPGGEVNVTVELGKPADALRIQAHLPDAGSVMTLLMVTDALRRGYPATPIRLSMPYVPYARQDRVANAGEALSARVFCDLINTQNYAQVEVQDPHSDVVTALLDRVVVVDPLPPLRKALASLGRVALVAPDAGARKRVTALARALELDVVFAEKVRNTQTGKISGTQVVGALPDCPLFVVDDICDGGRTFTELASVLKTRQAEQRQDQALYLYVTHGIFSKGLGPLLEHYQTIFTRNNWTSDTRCQVV</sequence>
<dbReference type="SMART" id="SM01400">
    <property type="entry name" value="Pribosyltran_N"/>
    <property type="match status" value="1"/>
</dbReference>
<evidence type="ECO:0000313" key="5">
    <source>
        <dbReference type="EMBL" id="CAB3716531.1"/>
    </source>
</evidence>
<accession>A0A6J5BUX9</accession>
<keyword evidence="1 2" id="KW-0545">Nucleotide biosynthesis</keyword>
<dbReference type="GO" id="GO:0006015">
    <property type="term" value="P:5-phosphoribose 1-diphosphate biosynthetic process"/>
    <property type="evidence" value="ECO:0007669"/>
    <property type="project" value="TreeGrafter"/>
</dbReference>
<protein>
    <submittedName>
        <fullName evidence="5">Ribose-phosphate pyrophosphokinase</fullName>
        <ecNumber evidence="5">2.7.6.1</ecNumber>
    </submittedName>
</protein>
<feature type="domain" description="Phosphoribosyltransferase" evidence="3">
    <location>
        <begin position="145"/>
        <end position="225"/>
    </location>
</feature>
<dbReference type="GO" id="GO:0016301">
    <property type="term" value="F:kinase activity"/>
    <property type="evidence" value="ECO:0007669"/>
    <property type="project" value="UniProtKB-KW"/>
</dbReference>
<dbReference type="InterPro" id="IPR000836">
    <property type="entry name" value="PRTase_dom"/>
</dbReference>
<dbReference type="GO" id="GO:0005737">
    <property type="term" value="C:cytoplasm"/>
    <property type="evidence" value="ECO:0007669"/>
    <property type="project" value="TreeGrafter"/>
</dbReference>
<dbReference type="GO" id="GO:0002189">
    <property type="term" value="C:ribose phosphate diphosphokinase complex"/>
    <property type="evidence" value="ECO:0007669"/>
    <property type="project" value="TreeGrafter"/>
</dbReference>
<dbReference type="Proteomes" id="UP000494255">
    <property type="component" value="Unassembled WGS sequence"/>
</dbReference>
<dbReference type="GO" id="GO:0004749">
    <property type="term" value="F:ribose phosphate diphosphokinase activity"/>
    <property type="evidence" value="ECO:0007669"/>
    <property type="project" value="UniProtKB-EC"/>
</dbReference>
<dbReference type="CDD" id="cd06223">
    <property type="entry name" value="PRTases_typeI"/>
    <property type="match status" value="1"/>
</dbReference>
<evidence type="ECO:0000256" key="1">
    <source>
        <dbReference type="ARBA" id="ARBA00022727"/>
    </source>
</evidence>
<gene>
    <name evidence="5" type="primary">prs_2</name>
    <name evidence="5" type="ORF">LMG24238_04560</name>
</gene>
<reference evidence="5 6" key="1">
    <citation type="submission" date="2020-04" db="EMBL/GenBank/DDBJ databases">
        <authorList>
            <person name="De Canck E."/>
        </authorList>
    </citation>
    <scope>NUCLEOTIDE SEQUENCE [LARGE SCALE GENOMIC DNA]</scope>
    <source>
        <strain evidence="5 6">LMG 24238</strain>
    </source>
</reference>
<evidence type="ECO:0000256" key="2">
    <source>
        <dbReference type="RuleBase" id="RU004324"/>
    </source>
</evidence>
<keyword evidence="5" id="KW-0418">Kinase</keyword>
<dbReference type="Pfam" id="PF13793">
    <property type="entry name" value="Pribosyltran_N"/>
    <property type="match status" value="1"/>
</dbReference>
<dbReference type="Gene3D" id="3.40.50.2020">
    <property type="match status" value="2"/>
</dbReference>
<proteinExistence type="inferred from homology"/>
<dbReference type="InterPro" id="IPR005946">
    <property type="entry name" value="Rib-P_diPkinase"/>
</dbReference>
<dbReference type="InterPro" id="IPR029099">
    <property type="entry name" value="Pribosyltran_N"/>
</dbReference>
<name>A0A6J5BUX9_9BURK</name>
<comment type="similarity">
    <text evidence="2">Belongs to the ribose-phosphate pyrophosphokinase family.</text>
</comment>
<evidence type="ECO:0000259" key="3">
    <source>
        <dbReference type="Pfam" id="PF00156"/>
    </source>
</evidence>
<feature type="domain" description="Ribose-phosphate pyrophosphokinase N-terminal" evidence="4">
    <location>
        <begin position="7"/>
        <end position="105"/>
    </location>
</feature>
<keyword evidence="5" id="KW-0808">Transferase</keyword>
<organism evidence="5 6">
    <name type="scientific">Paraburkholderia sediminicola</name>
    <dbReference type="NCBI Taxonomy" id="458836"/>
    <lineage>
        <taxon>Bacteria</taxon>
        <taxon>Pseudomonadati</taxon>
        <taxon>Pseudomonadota</taxon>
        <taxon>Betaproteobacteria</taxon>
        <taxon>Burkholderiales</taxon>
        <taxon>Burkholderiaceae</taxon>
        <taxon>Paraburkholderia</taxon>
    </lineage>
</organism>
<dbReference type="SUPFAM" id="SSF53271">
    <property type="entry name" value="PRTase-like"/>
    <property type="match status" value="1"/>
</dbReference>
<dbReference type="PANTHER" id="PTHR10210">
    <property type="entry name" value="RIBOSE-PHOSPHATE DIPHOSPHOKINASE FAMILY MEMBER"/>
    <property type="match status" value="1"/>
</dbReference>
<dbReference type="EMBL" id="CADIKC010000006">
    <property type="protein sequence ID" value="CAB3716531.1"/>
    <property type="molecule type" value="Genomic_DNA"/>
</dbReference>